<dbReference type="InterPro" id="IPR036188">
    <property type="entry name" value="FAD/NAD-bd_sf"/>
</dbReference>
<dbReference type="AlphaFoldDB" id="A0A0K6IB63"/>
<dbReference type="InterPro" id="IPR038732">
    <property type="entry name" value="HpyO/CreE_NAD-binding"/>
</dbReference>
<gene>
    <name evidence="2" type="ORF">Ga0061067_11941</name>
</gene>
<keyword evidence="3" id="KW-1185">Reference proteome</keyword>
<dbReference type="InterPro" id="IPR052189">
    <property type="entry name" value="L-asp_N-monooxygenase_NS-form"/>
</dbReference>
<organism evidence="2 3">
    <name type="scientific">Pannonibacter indicus</name>
    <dbReference type="NCBI Taxonomy" id="466044"/>
    <lineage>
        <taxon>Bacteria</taxon>
        <taxon>Pseudomonadati</taxon>
        <taxon>Pseudomonadota</taxon>
        <taxon>Alphaproteobacteria</taxon>
        <taxon>Hyphomicrobiales</taxon>
        <taxon>Stappiaceae</taxon>
        <taxon>Pannonibacter</taxon>
    </lineage>
</organism>
<dbReference type="EMBL" id="CYHE01000019">
    <property type="protein sequence ID" value="CUB00567.1"/>
    <property type="molecule type" value="Genomic_DNA"/>
</dbReference>
<dbReference type="RefSeq" id="WP_167345155.1">
    <property type="nucleotide sequence ID" value="NZ_CYHE01000019.1"/>
</dbReference>
<sequence>MTHHIAIIGAGASGRLLAANLGRLTAGRIRISLIEQADRIARGIAYAPVDRGHLLNTRVRNMSAYADAPDHFGE</sequence>
<proteinExistence type="predicted"/>
<dbReference type="PANTHER" id="PTHR40254:SF1">
    <property type="entry name" value="BLR0577 PROTEIN"/>
    <property type="match status" value="1"/>
</dbReference>
<evidence type="ECO:0000259" key="1">
    <source>
        <dbReference type="Pfam" id="PF13454"/>
    </source>
</evidence>
<accession>A0A0K6IB63</accession>
<dbReference type="Pfam" id="PF13454">
    <property type="entry name" value="NAD_binding_9"/>
    <property type="match status" value="1"/>
</dbReference>
<feature type="domain" description="FAD-dependent urate hydroxylase HpyO/Asp monooxygenase CreE-like FAD/NAD(P)-binding" evidence="1">
    <location>
        <begin position="6"/>
        <end position="73"/>
    </location>
</feature>
<name>A0A0K6IB63_9HYPH</name>
<evidence type="ECO:0000313" key="3">
    <source>
        <dbReference type="Proteomes" id="UP000183900"/>
    </source>
</evidence>
<dbReference type="SUPFAM" id="SSF51905">
    <property type="entry name" value="FAD/NAD(P)-binding domain"/>
    <property type="match status" value="1"/>
</dbReference>
<dbReference type="Gene3D" id="3.50.50.60">
    <property type="entry name" value="FAD/NAD(P)-binding domain"/>
    <property type="match status" value="1"/>
</dbReference>
<dbReference type="Proteomes" id="UP000183900">
    <property type="component" value="Unassembled WGS sequence"/>
</dbReference>
<protein>
    <submittedName>
        <fullName evidence="2">FAD-NAD(P)-binding</fullName>
    </submittedName>
</protein>
<reference evidence="3" key="1">
    <citation type="submission" date="2015-08" db="EMBL/GenBank/DDBJ databases">
        <authorList>
            <person name="Varghese N."/>
        </authorList>
    </citation>
    <scope>NUCLEOTIDE SEQUENCE [LARGE SCALE GENOMIC DNA]</scope>
    <source>
        <strain evidence="3">DSM 23407</strain>
    </source>
</reference>
<dbReference type="PANTHER" id="PTHR40254">
    <property type="entry name" value="BLR0577 PROTEIN"/>
    <property type="match status" value="1"/>
</dbReference>
<evidence type="ECO:0000313" key="2">
    <source>
        <dbReference type="EMBL" id="CUB00567.1"/>
    </source>
</evidence>